<dbReference type="InterPro" id="IPR044068">
    <property type="entry name" value="CB"/>
</dbReference>
<dbReference type="SUPFAM" id="SSF56349">
    <property type="entry name" value="DNA breaking-rejoining enzymes"/>
    <property type="match status" value="1"/>
</dbReference>
<accession>A0ABT7LNG3</accession>
<evidence type="ECO:0000259" key="6">
    <source>
        <dbReference type="PROSITE" id="PS51898"/>
    </source>
</evidence>
<dbReference type="RefSeq" id="WP_285984491.1">
    <property type="nucleotide sequence ID" value="NZ_JASVDS010000008.1"/>
</dbReference>
<comment type="similarity">
    <text evidence="1">Belongs to the 'phage' integrase family.</text>
</comment>
<dbReference type="InterPro" id="IPR010998">
    <property type="entry name" value="Integrase_recombinase_N"/>
</dbReference>
<evidence type="ECO:0000313" key="9">
    <source>
        <dbReference type="Proteomes" id="UP001238603"/>
    </source>
</evidence>
<dbReference type="Pfam" id="PF00589">
    <property type="entry name" value="Phage_integrase"/>
    <property type="match status" value="1"/>
</dbReference>
<dbReference type="CDD" id="cd00397">
    <property type="entry name" value="DNA_BRE_C"/>
    <property type="match status" value="1"/>
</dbReference>
<name>A0ABT7LNG3_9BURK</name>
<keyword evidence="4" id="KW-0233">DNA recombination</keyword>
<keyword evidence="9" id="KW-1185">Reference proteome</keyword>
<evidence type="ECO:0000259" key="7">
    <source>
        <dbReference type="PROSITE" id="PS51900"/>
    </source>
</evidence>
<gene>
    <name evidence="8" type="ORF">QRD43_21110</name>
</gene>
<feature type="domain" description="Tyr recombinase" evidence="6">
    <location>
        <begin position="180"/>
        <end position="395"/>
    </location>
</feature>
<dbReference type="PROSITE" id="PS51898">
    <property type="entry name" value="TYR_RECOMBINASE"/>
    <property type="match status" value="1"/>
</dbReference>
<proteinExistence type="inferred from homology"/>
<comment type="caution">
    <text evidence="8">The sequence shown here is derived from an EMBL/GenBank/DDBJ whole genome shotgun (WGS) entry which is preliminary data.</text>
</comment>
<reference evidence="8 9" key="1">
    <citation type="submission" date="2023-06" db="EMBL/GenBank/DDBJ databases">
        <title>Pelomonas sp. APW6 16S ribosomal RNA gene genome sequencing and assembly.</title>
        <authorList>
            <person name="Woo H."/>
        </authorList>
    </citation>
    <scope>NUCLEOTIDE SEQUENCE [LARGE SCALE GENOMIC DNA]</scope>
    <source>
        <strain evidence="8 9">APW6</strain>
    </source>
</reference>
<evidence type="ECO:0000256" key="2">
    <source>
        <dbReference type="ARBA" id="ARBA00022908"/>
    </source>
</evidence>
<dbReference type="PROSITE" id="PS51900">
    <property type="entry name" value="CB"/>
    <property type="match status" value="1"/>
</dbReference>
<protein>
    <submittedName>
        <fullName evidence="8">Tyrosine-type recombinase/integrase</fullName>
    </submittedName>
</protein>
<evidence type="ECO:0000256" key="1">
    <source>
        <dbReference type="ARBA" id="ARBA00008857"/>
    </source>
</evidence>
<evidence type="ECO:0000256" key="3">
    <source>
        <dbReference type="ARBA" id="ARBA00023125"/>
    </source>
</evidence>
<dbReference type="PANTHER" id="PTHR30349">
    <property type="entry name" value="PHAGE INTEGRASE-RELATED"/>
    <property type="match status" value="1"/>
</dbReference>
<dbReference type="InterPro" id="IPR002104">
    <property type="entry name" value="Integrase_catalytic"/>
</dbReference>
<dbReference type="InterPro" id="IPR011010">
    <property type="entry name" value="DNA_brk_join_enz"/>
</dbReference>
<dbReference type="PANTHER" id="PTHR30349:SF41">
    <property type="entry name" value="INTEGRASE_RECOMBINASE PROTEIN MJ0367-RELATED"/>
    <property type="match status" value="1"/>
</dbReference>
<keyword evidence="2" id="KW-0229">DNA integration</keyword>
<evidence type="ECO:0000313" key="8">
    <source>
        <dbReference type="EMBL" id="MDL5034416.1"/>
    </source>
</evidence>
<evidence type="ECO:0000256" key="5">
    <source>
        <dbReference type="PROSITE-ProRule" id="PRU01248"/>
    </source>
</evidence>
<dbReference type="Gene3D" id="1.10.443.10">
    <property type="entry name" value="Intergrase catalytic core"/>
    <property type="match status" value="1"/>
</dbReference>
<dbReference type="InterPro" id="IPR013762">
    <property type="entry name" value="Integrase-like_cat_sf"/>
</dbReference>
<dbReference type="InterPro" id="IPR050090">
    <property type="entry name" value="Tyrosine_recombinase_XerCD"/>
</dbReference>
<sequence>MSSRRDRDLECAAPLPAVGAADQVISGAKPGNMVDGSWVGQPSTSTRTDADLIEQFLRERCSRSAHTESSYRAQLRRLGWFCRWKGLRTVREMQRELWSDFRDYLKRPPAEHVMVRSVGYGNPAWAPFRTPLSERSAQQAEVIVRGFYAWLADPAIGEIAIDPVRSIRTHVARRSATKAGVHRFLGEEQLAYVERAIAQMPADTDVQLRIKARASWVVELALKTGLRASEIARADSSMIQPSASAGEMVLHISRKGGIESELPLLIETVLAYDAYLAAYGLVFRRSPALPLVLPVRISVEALRSAPKGLTRNHVWKVFKDIMLASADLAAVEGNEHAADRLRQASTHWMRHTFGTSLVDAGADIRSVRDLMDHGSITTTNQYMHRPADKLRADLRLLVHKKT</sequence>
<organism evidence="8 9">
    <name type="scientific">Roseateles subflavus</name>
    <dbReference type="NCBI Taxonomy" id="3053353"/>
    <lineage>
        <taxon>Bacteria</taxon>
        <taxon>Pseudomonadati</taxon>
        <taxon>Pseudomonadota</taxon>
        <taxon>Betaproteobacteria</taxon>
        <taxon>Burkholderiales</taxon>
        <taxon>Sphaerotilaceae</taxon>
        <taxon>Roseateles</taxon>
    </lineage>
</organism>
<feature type="domain" description="Core-binding (CB)" evidence="7">
    <location>
        <begin position="47"/>
        <end position="152"/>
    </location>
</feature>
<dbReference type="EMBL" id="JASVDS010000008">
    <property type="protein sequence ID" value="MDL5034416.1"/>
    <property type="molecule type" value="Genomic_DNA"/>
</dbReference>
<dbReference type="Proteomes" id="UP001238603">
    <property type="component" value="Unassembled WGS sequence"/>
</dbReference>
<dbReference type="Gene3D" id="1.10.150.130">
    <property type="match status" value="1"/>
</dbReference>
<evidence type="ECO:0000256" key="4">
    <source>
        <dbReference type="ARBA" id="ARBA00023172"/>
    </source>
</evidence>
<keyword evidence="3 5" id="KW-0238">DNA-binding</keyword>